<evidence type="ECO:0000313" key="2">
    <source>
        <dbReference type="EMBL" id="KAK4426744.1"/>
    </source>
</evidence>
<dbReference type="AlphaFoldDB" id="A0AAE1YAM9"/>
<protein>
    <submittedName>
        <fullName evidence="2">Uncharacterized protein</fullName>
    </submittedName>
</protein>
<feature type="compositionally biased region" description="Polar residues" evidence="1">
    <location>
        <begin position="21"/>
        <end position="36"/>
    </location>
</feature>
<keyword evidence="3" id="KW-1185">Reference proteome</keyword>
<reference evidence="2" key="1">
    <citation type="submission" date="2020-06" db="EMBL/GenBank/DDBJ databases">
        <authorList>
            <person name="Li T."/>
            <person name="Hu X."/>
            <person name="Zhang T."/>
            <person name="Song X."/>
            <person name="Zhang H."/>
            <person name="Dai N."/>
            <person name="Sheng W."/>
            <person name="Hou X."/>
            <person name="Wei L."/>
        </authorList>
    </citation>
    <scope>NUCLEOTIDE SEQUENCE</scope>
    <source>
        <strain evidence="2">3651</strain>
        <tissue evidence="2">Leaf</tissue>
    </source>
</reference>
<evidence type="ECO:0000313" key="3">
    <source>
        <dbReference type="Proteomes" id="UP001293254"/>
    </source>
</evidence>
<proteinExistence type="predicted"/>
<evidence type="ECO:0000256" key="1">
    <source>
        <dbReference type="SAM" id="MobiDB-lite"/>
    </source>
</evidence>
<sequence length="141" mass="16226">MPCSQPLETDISFPNHNIYTSQGDNSSWGSQGQVSSPRKIEFPQFDGSEPRVWIKKCMRDFQVIYTVPEDQTKTLTSVHLDGKEELWFRGSWKEKECLLGRKFIQGVYEHFDGIDPGMIFRGIQQVAASPDSVTDYLKKFE</sequence>
<accession>A0AAE1YAM9</accession>
<organism evidence="2 3">
    <name type="scientific">Sesamum alatum</name>
    <dbReference type="NCBI Taxonomy" id="300844"/>
    <lineage>
        <taxon>Eukaryota</taxon>
        <taxon>Viridiplantae</taxon>
        <taxon>Streptophyta</taxon>
        <taxon>Embryophyta</taxon>
        <taxon>Tracheophyta</taxon>
        <taxon>Spermatophyta</taxon>
        <taxon>Magnoliopsida</taxon>
        <taxon>eudicotyledons</taxon>
        <taxon>Gunneridae</taxon>
        <taxon>Pentapetalae</taxon>
        <taxon>asterids</taxon>
        <taxon>lamiids</taxon>
        <taxon>Lamiales</taxon>
        <taxon>Pedaliaceae</taxon>
        <taxon>Sesamum</taxon>
    </lineage>
</organism>
<gene>
    <name evidence="2" type="ORF">Salat_1443100</name>
</gene>
<reference evidence="2" key="2">
    <citation type="journal article" date="2024" name="Plant">
        <title>Genomic evolution and insights into agronomic trait innovations of Sesamum species.</title>
        <authorList>
            <person name="Miao H."/>
            <person name="Wang L."/>
            <person name="Qu L."/>
            <person name="Liu H."/>
            <person name="Sun Y."/>
            <person name="Le M."/>
            <person name="Wang Q."/>
            <person name="Wei S."/>
            <person name="Zheng Y."/>
            <person name="Lin W."/>
            <person name="Duan Y."/>
            <person name="Cao H."/>
            <person name="Xiong S."/>
            <person name="Wang X."/>
            <person name="Wei L."/>
            <person name="Li C."/>
            <person name="Ma Q."/>
            <person name="Ju M."/>
            <person name="Zhao R."/>
            <person name="Li G."/>
            <person name="Mu C."/>
            <person name="Tian Q."/>
            <person name="Mei H."/>
            <person name="Zhang T."/>
            <person name="Gao T."/>
            <person name="Zhang H."/>
        </authorList>
    </citation>
    <scope>NUCLEOTIDE SEQUENCE</scope>
    <source>
        <strain evidence="2">3651</strain>
    </source>
</reference>
<feature type="region of interest" description="Disordered" evidence="1">
    <location>
        <begin position="21"/>
        <end position="43"/>
    </location>
</feature>
<comment type="caution">
    <text evidence="2">The sequence shown here is derived from an EMBL/GenBank/DDBJ whole genome shotgun (WGS) entry which is preliminary data.</text>
</comment>
<dbReference type="EMBL" id="JACGWO010000005">
    <property type="protein sequence ID" value="KAK4426744.1"/>
    <property type="molecule type" value="Genomic_DNA"/>
</dbReference>
<dbReference type="Proteomes" id="UP001293254">
    <property type="component" value="Unassembled WGS sequence"/>
</dbReference>
<name>A0AAE1YAM9_9LAMI</name>